<protein>
    <recommendedName>
        <fullName evidence="3">C2H2-type domain-containing protein</fullName>
    </recommendedName>
</protein>
<proteinExistence type="predicted"/>
<keyword evidence="5" id="KW-1185">Reference proteome</keyword>
<accession>U4KWT7</accession>
<feature type="compositionally biased region" description="Polar residues" evidence="2">
    <location>
        <begin position="358"/>
        <end position="368"/>
    </location>
</feature>
<reference evidence="4 5" key="1">
    <citation type="journal article" date="2013" name="PLoS Genet.">
        <title>The genome and development-dependent transcriptomes of Pyronema confluens: a window into fungal evolution.</title>
        <authorList>
            <person name="Traeger S."/>
            <person name="Altegoer F."/>
            <person name="Freitag M."/>
            <person name="Gabaldon T."/>
            <person name="Kempken F."/>
            <person name="Kumar A."/>
            <person name="Marcet-Houben M."/>
            <person name="Poggeler S."/>
            <person name="Stajich J.E."/>
            <person name="Nowrousian M."/>
        </authorList>
    </citation>
    <scope>NUCLEOTIDE SEQUENCE [LARGE SCALE GENOMIC DNA]</scope>
    <source>
        <strain evidence="5">CBS 100304</strain>
        <tissue evidence="4">Vegetative mycelium</tissue>
    </source>
</reference>
<evidence type="ECO:0000259" key="3">
    <source>
        <dbReference type="PROSITE" id="PS50157"/>
    </source>
</evidence>
<feature type="region of interest" description="Disordered" evidence="2">
    <location>
        <begin position="352"/>
        <end position="376"/>
    </location>
</feature>
<name>U4KWT7_PYROM</name>
<dbReference type="GO" id="GO:0008270">
    <property type="term" value="F:zinc ion binding"/>
    <property type="evidence" value="ECO:0007669"/>
    <property type="project" value="UniProtKB-KW"/>
</dbReference>
<dbReference type="AlphaFoldDB" id="U4KWT7"/>
<dbReference type="PROSITE" id="PS50157">
    <property type="entry name" value="ZINC_FINGER_C2H2_2"/>
    <property type="match status" value="1"/>
</dbReference>
<dbReference type="OrthoDB" id="10342415at2759"/>
<keyword evidence="1" id="KW-0479">Metal-binding</keyword>
<keyword evidence="1" id="KW-0863">Zinc-finger</keyword>
<gene>
    <name evidence="4" type="ORF">PCON_05999</name>
</gene>
<dbReference type="PROSITE" id="PS00028">
    <property type="entry name" value="ZINC_FINGER_C2H2_1"/>
    <property type="match status" value="1"/>
</dbReference>
<sequence length="408" mass="46372">MDPMEEVFKDIPKSMLSHLSKVVLQPSHTFIKIFKKDWDEHFPRREVDGKKAFHYLEGKLEPEEIIRLGQDALQFIEEWYHHRLNVFTPVGTDKYRRFKRERLMQDKAIYDEVGALKQSERLDFQRAVILLNREFRSPILDQVIFDAYIAGGSDEAGGNSSRIIKKPSRPVTWASLHETDMNPGLIDQTLIPRSGSHSMLPAQYTFAPGAFKEQAKSVQAVSQGTHGLPGYNFSTTSGEIAKVEYHQFTNGITIRTIGGGEVAFCVEVSKDKWLCTACAKEYKSQPICARHVKEHTNGKVECPFVATGRCGKATLFSRYDKIREHAEVHHPEVSLDDPIMAAVYTLLRRGERSKPGSLKQNRASSMSTYKPDMSALVDDDSMDLDMVDYYESEGEDNEHFDNEDDNNA</sequence>
<dbReference type="Proteomes" id="UP000018144">
    <property type="component" value="Unassembled WGS sequence"/>
</dbReference>
<feature type="domain" description="C2H2-type" evidence="3">
    <location>
        <begin position="273"/>
        <end position="300"/>
    </location>
</feature>
<keyword evidence="1" id="KW-0862">Zinc</keyword>
<evidence type="ECO:0000256" key="2">
    <source>
        <dbReference type="SAM" id="MobiDB-lite"/>
    </source>
</evidence>
<dbReference type="InterPro" id="IPR013087">
    <property type="entry name" value="Znf_C2H2_type"/>
</dbReference>
<evidence type="ECO:0000313" key="4">
    <source>
        <dbReference type="EMBL" id="CCX06412.1"/>
    </source>
</evidence>
<evidence type="ECO:0000256" key="1">
    <source>
        <dbReference type="PROSITE-ProRule" id="PRU00042"/>
    </source>
</evidence>
<dbReference type="EMBL" id="HF935288">
    <property type="protein sequence ID" value="CCX06412.1"/>
    <property type="molecule type" value="Genomic_DNA"/>
</dbReference>
<organism evidence="4 5">
    <name type="scientific">Pyronema omphalodes (strain CBS 100304)</name>
    <name type="common">Pyronema confluens</name>
    <dbReference type="NCBI Taxonomy" id="1076935"/>
    <lineage>
        <taxon>Eukaryota</taxon>
        <taxon>Fungi</taxon>
        <taxon>Dikarya</taxon>
        <taxon>Ascomycota</taxon>
        <taxon>Pezizomycotina</taxon>
        <taxon>Pezizomycetes</taxon>
        <taxon>Pezizales</taxon>
        <taxon>Pyronemataceae</taxon>
        <taxon>Pyronema</taxon>
    </lineage>
</organism>
<evidence type="ECO:0000313" key="5">
    <source>
        <dbReference type="Proteomes" id="UP000018144"/>
    </source>
</evidence>